<evidence type="ECO:0000256" key="1">
    <source>
        <dbReference type="ARBA" id="ARBA00010139"/>
    </source>
</evidence>
<comment type="caution">
    <text evidence="2">The sequence shown here is derived from an EMBL/GenBank/DDBJ whole genome shotgun (WGS) entry which is preliminary data.</text>
</comment>
<comment type="similarity">
    <text evidence="1">Belongs to the FAD-binding monooxygenase family.</text>
</comment>
<proteinExistence type="inferred from homology"/>
<sequence>MKAIQEDNVNVHFTAAKALTDNCVVGEDGVEREVDTVVCATGFDTSYRPRFPIVGKGGINMQDQWNDEPDAYYGITVPNVGHHIILDHLHLGILLKFIKSPISISLWAPRGLFTMAL</sequence>
<name>A0ABQ7I7W2_9HELO</name>
<dbReference type="RefSeq" id="XP_038805278.1">
    <property type="nucleotide sequence ID" value="XM_038958453.1"/>
</dbReference>
<dbReference type="Gene3D" id="3.50.50.60">
    <property type="entry name" value="FAD/NAD(P)-binding domain"/>
    <property type="match status" value="1"/>
</dbReference>
<organism evidence="2 3">
    <name type="scientific">Botrytis deweyae</name>
    <dbReference type="NCBI Taxonomy" id="2478750"/>
    <lineage>
        <taxon>Eukaryota</taxon>
        <taxon>Fungi</taxon>
        <taxon>Dikarya</taxon>
        <taxon>Ascomycota</taxon>
        <taxon>Pezizomycotina</taxon>
        <taxon>Leotiomycetes</taxon>
        <taxon>Helotiales</taxon>
        <taxon>Sclerotiniaceae</taxon>
        <taxon>Botrytis</taxon>
    </lineage>
</organism>
<dbReference type="InterPro" id="IPR036188">
    <property type="entry name" value="FAD/NAD-bd_sf"/>
</dbReference>
<keyword evidence="3" id="KW-1185">Reference proteome</keyword>
<dbReference type="Proteomes" id="UP000783213">
    <property type="component" value="Unassembled WGS sequence"/>
</dbReference>
<dbReference type="SUPFAM" id="SSF51905">
    <property type="entry name" value="FAD/NAD(P)-binding domain"/>
    <property type="match status" value="1"/>
</dbReference>
<dbReference type="EMBL" id="RCSX01000040">
    <property type="protein sequence ID" value="KAF7916246.1"/>
    <property type="molecule type" value="Genomic_DNA"/>
</dbReference>
<dbReference type="InterPro" id="IPR051209">
    <property type="entry name" value="FAD-bind_Monooxygenase_sf"/>
</dbReference>
<accession>A0ABQ7I7W2</accession>
<gene>
    <name evidence="2" type="ORF">EAE98_010831</name>
</gene>
<evidence type="ECO:0000313" key="2">
    <source>
        <dbReference type="EMBL" id="KAF7916246.1"/>
    </source>
</evidence>
<evidence type="ECO:0000313" key="3">
    <source>
        <dbReference type="Proteomes" id="UP000783213"/>
    </source>
</evidence>
<reference evidence="2 3" key="1">
    <citation type="journal article" date="2020" name="Genome Biol. Evol.">
        <title>Comparative genomics of Sclerotiniaceae.</title>
        <authorList>
            <person name="Valero Jimenez C.A."/>
            <person name="Steentjes M."/>
            <person name="Scholten O.E."/>
            <person name="Van Kan J.A.L."/>
        </authorList>
    </citation>
    <scope>NUCLEOTIDE SEQUENCE [LARGE SCALE GENOMIC DNA]</scope>
    <source>
        <strain evidence="2 3">B1</strain>
    </source>
</reference>
<protein>
    <submittedName>
        <fullName evidence="2">Uncharacterized protein</fullName>
    </submittedName>
</protein>
<dbReference type="PANTHER" id="PTHR42877:SF1">
    <property type="entry name" value="FAD-BINDING MONOOXYGENASE STCW"/>
    <property type="match status" value="1"/>
</dbReference>
<dbReference type="PANTHER" id="PTHR42877">
    <property type="entry name" value="L-ORNITHINE N(5)-MONOOXYGENASE-RELATED"/>
    <property type="match status" value="1"/>
</dbReference>
<dbReference type="GeneID" id="62237602"/>